<name>C5MHP0_CANTT</name>
<dbReference type="SUPFAM" id="SSF53474">
    <property type="entry name" value="alpha/beta-Hydrolases"/>
    <property type="match status" value="1"/>
</dbReference>
<reference evidence="3 4" key="1">
    <citation type="journal article" date="2009" name="Nature">
        <title>Evolution of pathogenicity and sexual reproduction in eight Candida genomes.</title>
        <authorList>
            <person name="Butler G."/>
            <person name="Rasmussen M.D."/>
            <person name="Lin M.F."/>
            <person name="Santos M.A."/>
            <person name="Sakthikumar S."/>
            <person name="Munro C.A."/>
            <person name="Rheinbay E."/>
            <person name="Grabherr M."/>
            <person name="Forche A."/>
            <person name="Reedy J.L."/>
            <person name="Agrafioti I."/>
            <person name="Arnaud M.B."/>
            <person name="Bates S."/>
            <person name="Brown A.J."/>
            <person name="Brunke S."/>
            <person name="Costanzo M.C."/>
            <person name="Fitzpatrick D.A."/>
            <person name="de Groot P.W."/>
            <person name="Harris D."/>
            <person name="Hoyer L.L."/>
            <person name="Hube B."/>
            <person name="Klis F.M."/>
            <person name="Kodira C."/>
            <person name="Lennard N."/>
            <person name="Logue M.E."/>
            <person name="Martin R."/>
            <person name="Neiman A.M."/>
            <person name="Nikolaou E."/>
            <person name="Quail M.A."/>
            <person name="Quinn J."/>
            <person name="Santos M.C."/>
            <person name="Schmitzberger F.F."/>
            <person name="Sherlock G."/>
            <person name="Shah P."/>
            <person name="Silverstein K.A."/>
            <person name="Skrzypek M.S."/>
            <person name="Soll D."/>
            <person name="Staggs R."/>
            <person name="Stansfield I."/>
            <person name="Stumpf M.P."/>
            <person name="Sudbery P.E."/>
            <person name="Srikantha T."/>
            <person name="Zeng Q."/>
            <person name="Berman J."/>
            <person name="Berriman M."/>
            <person name="Heitman J."/>
            <person name="Gow N.A."/>
            <person name="Lorenz M.C."/>
            <person name="Birren B.W."/>
            <person name="Kellis M."/>
            <person name="Cuomo C.A."/>
        </authorList>
    </citation>
    <scope>NUCLEOTIDE SEQUENCE [LARGE SCALE GENOMIC DNA]</scope>
    <source>
        <strain evidence="4">ATCC MYA-3404 / T1</strain>
    </source>
</reference>
<dbReference type="GO" id="GO:0004622">
    <property type="term" value="F:phosphatidylcholine lysophospholipase activity"/>
    <property type="evidence" value="ECO:0007669"/>
    <property type="project" value="EnsemblFungi"/>
</dbReference>
<dbReference type="AlphaFoldDB" id="C5MHP0"/>
<dbReference type="InterPro" id="IPR029058">
    <property type="entry name" value="AB_hydrolase_fold"/>
</dbReference>
<dbReference type="GeneID" id="8300714"/>
<protein>
    <recommendedName>
        <fullName evidence="2">Serine hydrolase domain-containing protein</fullName>
    </recommendedName>
</protein>
<organism evidence="3 4">
    <name type="scientific">Candida tropicalis (strain ATCC MYA-3404 / T1)</name>
    <name type="common">Yeast</name>
    <dbReference type="NCBI Taxonomy" id="294747"/>
    <lineage>
        <taxon>Eukaryota</taxon>
        <taxon>Fungi</taxon>
        <taxon>Dikarya</taxon>
        <taxon>Ascomycota</taxon>
        <taxon>Saccharomycotina</taxon>
        <taxon>Pichiomycetes</taxon>
        <taxon>Debaryomycetaceae</taxon>
        <taxon>Candida/Lodderomyces clade</taxon>
        <taxon>Candida</taxon>
    </lineage>
</organism>
<evidence type="ECO:0000259" key="2">
    <source>
        <dbReference type="Pfam" id="PF03959"/>
    </source>
</evidence>
<dbReference type="GO" id="GO:0005737">
    <property type="term" value="C:cytoplasm"/>
    <property type="evidence" value="ECO:0007669"/>
    <property type="project" value="TreeGrafter"/>
</dbReference>
<dbReference type="GO" id="GO:0005634">
    <property type="term" value="C:nucleus"/>
    <property type="evidence" value="ECO:0007669"/>
    <property type="project" value="TreeGrafter"/>
</dbReference>
<dbReference type="VEuPathDB" id="FungiDB:CTRG_05583"/>
<dbReference type="InterPro" id="IPR005645">
    <property type="entry name" value="FSH-like_dom"/>
</dbReference>
<dbReference type="KEGG" id="ctp:CTRG_05583"/>
<dbReference type="Proteomes" id="UP000002037">
    <property type="component" value="Unassembled WGS sequence"/>
</dbReference>
<evidence type="ECO:0000256" key="1">
    <source>
        <dbReference type="ARBA" id="ARBA00022801"/>
    </source>
</evidence>
<accession>C5MHP0</accession>
<dbReference type="EMBL" id="GG692403">
    <property type="protein sequence ID" value="EER30587.1"/>
    <property type="molecule type" value="Genomic_DNA"/>
</dbReference>
<dbReference type="PANTHER" id="PTHR48070:SF9">
    <property type="entry name" value="FAMILY OF SERINE HYDROLASES 1"/>
    <property type="match status" value="1"/>
</dbReference>
<evidence type="ECO:0000313" key="4">
    <source>
        <dbReference type="Proteomes" id="UP000002037"/>
    </source>
</evidence>
<feature type="domain" description="Serine hydrolase" evidence="2">
    <location>
        <begin position="2"/>
        <end position="244"/>
    </location>
</feature>
<evidence type="ECO:0000313" key="3">
    <source>
        <dbReference type="EMBL" id="EER30587.1"/>
    </source>
</evidence>
<keyword evidence="1" id="KW-0378">Hydrolase</keyword>
<dbReference type="HOGENOM" id="CLU_051938_2_3_1"/>
<dbReference type="GO" id="GO:0006915">
    <property type="term" value="P:apoptotic process"/>
    <property type="evidence" value="ECO:0007669"/>
    <property type="project" value="EnsemblFungi"/>
</dbReference>
<keyword evidence="4" id="KW-1185">Reference proteome</keyword>
<sequence length="259" mass="29311">MSKKILCLPGYLQNGSTFAAKSSGIRKILTKKLNFELDYVDPCHKIESWREFSFPIAPTPEESDKTWESIVASGNNVRWFEHKEPGVNIGLEESVEYLINHIKQNGPYDGIIGFSQGAAMAEFLTNCIRKLLPSHPDFKVSLFISGFFLTEPVNGDNSLAHREELHDLTDLEEYKKQVKISPDVEKYCIPPEDLTTKVCIVYGDGDNIVSPIRAKYMASFYNSPHVFPHEGAHYVPNKKGFLEPIVKVFDEAMNEKPLL</sequence>
<dbReference type="Gene3D" id="3.40.50.1820">
    <property type="entry name" value="alpha/beta hydrolase"/>
    <property type="match status" value="1"/>
</dbReference>
<dbReference type="InterPro" id="IPR050593">
    <property type="entry name" value="LovG"/>
</dbReference>
<proteinExistence type="predicted"/>
<dbReference type="OrthoDB" id="2094269at2759"/>
<dbReference type="Pfam" id="PF03959">
    <property type="entry name" value="FSH1"/>
    <property type="match status" value="1"/>
</dbReference>
<dbReference type="RefSeq" id="XP_002551285.1">
    <property type="nucleotide sequence ID" value="XM_002551239.1"/>
</dbReference>
<dbReference type="eggNOG" id="KOG2551">
    <property type="taxonomic scope" value="Eukaryota"/>
</dbReference>
<gene>
    <name evidence="3" type="ORF">CTRG_05583</name>
</gene>
<dbReference type="PANTHER" id="PTHR48070">
    <property type="entry name" value="ESTERASE OVCA2"/>
    <property type="match status" value="1"/>
</dbReference>